<keyword evidence="12" id="KW-0560">Oxidoreductase</keyword>
<comment type="function">
    <text evidence="16">Catalyzes cyanide-resistant oxygen consumption. May increase respiration when the cytochrome respiratory pathway is restricted, or in response to low temperatures.</text>
</comment>
<evidence type="ECO:0000256" key="14">
    <source>
        <dbReference type="ARBA" id="ARBA00023128"/>
    </source>
</evidence>
<keyword evidence="14" id="KW-0496">Mitochondrion</keyword>
<evidence type="ECO:0000256" key="4">
    <source>
        <dbReference type="ARBA" id="ARBA00022448"/>
    </source>
</evidence>
<evidence type="ECO:0000256" key="10">
    <source>
        <dbReference type="ARBA" id="ARBA00022982"/>
    </source>
</evidence>
<keyword evidence="11 18" id="KW-1133">Transmembrane helix</keyword>
<dbReference type="OrthoDB" id="16906at2759"/>
<keyword evidence="9" id="KW-0809">Transit peptide</keyword>
<evidence type="ECO:0000256" key="11">
    <source>
        <dbReference type="ARBA" id="ARBA00022989"/>
    </source>
</evidence>
<evidence type="ECO:0000256" key="13">
    <source>
        <dbReference type="ARBA" id="ARBA00023004"/>
    </source>
</evidence>
<comment type="subcellular location">
    <subcellularLocation>
        <location evidence="2">Mitochondrion inner membrane</location>
    </subcellularLocation>
</comment>
<dbReference type="InterPro" id="IPR038659">
    <property type="entry name" value="AOX_sf"/>
</dbReference>
<dbReference type="GO" id="GO:0010230">
    <property type="term" value="P:alternative respiration"/>
    <property type="evidence" value="ECO:0007669"/>
    <property type="project" value="TreeGrafter"/>
</dbReference>
<accession>A0A9X6NEG1</accession>
<sequence>MSITRVRAPAQWTLRLVAGSPQFPQRNFSSLQHLQPSSLNRAPSTLAAQNGFHSSAPRRASKLAEKIAEEQKEEEQEDAARVDVREEVDDKALTHFKLLQEARKMEITKPSSREFRYPDPEELIPKTEPGVGVETMPHPIWSKEELDSVVIAHKRPEGKVDWLAYIAVQTLRKSFDLISGYTFGRKNEANWLRRIIFLETVAGVPGMMGAMVRHLKSLRSMQRDHGWIHTLLEEAENERMHLMVALQIKQPGKLFRFGVVASQGLFVNFFFLAYLVSPKFCHRFVGYLEEEAVKTYTALLQHIAEGGIPEWTDRPAPDVAKIYWKLPEGATYYEMFAAIRADEAHHRLVNHTLSSMQPDKKIYGDDDLKPASYAQVQGHPLWSADQLEHVKISHIKPEKMVDWLAMFAVKSLRIDEAENERMHLMVALHLQQPTFIFRLGTLITQGLFTNFFFIAYLFSSRFCHRFVGYLEEEAVMTYSKMLEDIEHGCLTEWKTEVAPEMAIKYWSLPVKMFSP</sequence>
<evidence type="ECO:0000256" key="5">
    <source>
        <dbReference type="ARBA" id="ARBA00022660"/>
    </source>
</evidence>
<evidence type="ECO:0000256" key="17">
    <source>
        <dbReference type="SAM" id="MobiDB-lite"/>
    </source>
</evidence>
<evidence type="ECO:0000256" key="18">
    <source>
        <dbReference type="SAM" id="Phobius"/>
    </source>
</evidence>
<keyword evidence="13" id="KW-0408">Iron</keyword>
<dbReference type="PANTHER" id="PTHR31803">
    <property type="entry name" value="ALTERNATIVE OXIDASE"/>
    <property type="match status" value="1"/>
</dbReference>
<dbReference type="PANTHER" id="PTHR31803:SF3">
    <property type="entry name" value="ALTERNATIVE OXIDASE"/>
    <property type="match status" value="1"/>
</dbReference>
<organism evidence="19 20">
    <name type="scientific">Hypsibius exemplaris</name>
    <name type="common">Freshwater tardigrade</name>
    <dbReference type="NCBI Taxonomy" id="2072580"/>
    <lineage>
        <taxon>Eukaryota</taxon>
        <taxon>Metazoa</taxon>
        <taxon>Ecdysozoa</taxon>
        <taxon>Tardigrada</taxon>
        <taxon>Eutardigrada</taxon>
        <taxon>Parachela</taxon>
        <taxon>Hypsibioidea</taxon>
        <taxon>Hypsibiidae</taxon>
        <taxon>Hypsibius</taxon>
    </lineage>
</organism>
<feature type="transmembrane region" description="Helical" evidence="18">
    <location>
        <begin position="254"/>
        <end position="276"/>
    </location>
</feature>
<evidence type="ECO:0000256" key="12">
    <source>
        <dbReference type="ARBA" id="ARBA00023002"/>
    </source>
</evidence>
<evidence type="ECO:0000256" key="2">
    <source>
        <dbReference type="ARBA" id="ARBA00004273"/>
    </source>
</evidence>
<protein>
    <submittedName>
        <fullName evidence="19">Alternative oxidase, mitochondrial</fullName>
    </submittedName>
</protein>
<gene>
    <name evidence="19" type="ORF">BV898_17109</name>
</gene>
<evidence type="ECO:0000256" key="7">
    <source>
        <dbReference type="ARBA" id="ARBA00022723"/>
    </source>
</evidence>
<evidence type="ECO:0000256" key="15">
    <source>
        <dbReference type="ARBA" id="ARBA00023136"/>
    </source>
</evidence>
<name>A0A9X6NEG1_HYPEX</name>
<reference evidence="20" key="1">
    <citation type="submission" date="2017-01" db="EMBL/GenBank/DDBJ databases">
        <title>Comparative genomics of anhydrobiosis in the tardigrade Hypsibius dujardini.</title>
        <authorList>
            <person name="Yoshida Y."/>
            <person name="Koutsovoulos G."/>
            <person name="Laetsch D."/>
            <person name="Stevens L."/>
            <person name="Kumar S."/>
            <person name="Horikawa D."/>
            <person name="Ishino K."/>
            <person name="Komine S."/>
            <person name="Tomita M."/>
            <person name="Blaxter M."/>
            <person name="Arakawa K."/>
        </authorList>
    </citation>
    <scope>NUCLEOTIDE SEQUENCE [LARGE SCALE GENOMIC DNA]</scope>
    <source>
        <strain evidence="20">Z151</strain>
    </source>
</reference>
<evidence type="ECO:0000313" key="19">
    <source>
        <dbReference type="EMBL" id="OWA52662.1"/>
    </source>
</evidence>
<keyword evidence="15 18" id="KW-0472">Membrane</keyword>
<keyword evidence="7" id="KW-0479">Metal-binding</keyword>
<keyword evidence="8" id="KW-0999">Mitochondrion inner membrane</keyword>
<keyword evidence="10" id="KW-0249">Electron transport</keyword>
<evidence type="ECO:0000256" key="16">
    <source>
        <dbReference type="ARBA" id="ARBA00025285"/>
    </source>
</evidence>
<dbReference type="FunFam" id="1.20.1260.140:FF:000002">
    <property type="entry name" value="Alternative oxidase"/>
    <property type="match status" value="1"/>
</dbReference>
<dbReference type="GO" id="GO:0009916">
    <property type="term" value="F:alternative oxidase activity"/>
    <property type="evidence" value="ECO:0007669"/>
    <property type="project" value="InterPro"/>
</dbReference>
<keyword evidence="20" id="KW-1185">Reference proteome</keyword>
<feature type="region of interest" description="Disordered" evidence="17">
    <location>
        <begin position="110"/>
        <end position="131"/>
    </location>
</feature>
<dbReference type="AlphaFoldDB" id="A0A9X6NEG1"/>
<dbReference type="CDD" id="cd01053">
    <property type="entry name" value="AOX"/>
    <property type="match status" value="1"/>
</dbReference>
<evidence type="ECO:0000256" key="3">
    <source>
        <dbReference type="ARBA" id="ARBA00008388"/>
    </source>
</evidence>
<keyword evidence="4" id="KW-0813">Transport</keyword>
<dbReference type="Gene3D" id="1.20.1260.140">
    <property type="entry name" value="Alternative oxidase"/>
    <property type="match status" value="2"/>
</dbReference>
<evidence type="ECO:0000256" key="6">
    <source>
        <dbReference type="ARBA" id="ARBA00022692"/>
    </source>
</evidence>
<dbReference type="Proteomes" id="UP000192578">
    <property type="component" value="Unassembled WGS sequence"/>
</dbReference>
<dbReference type="EMBL" id="MTYJ01000279">
    <property type="protein sequence ID" value="OWA52662.1"/>
    <property type="molecule type" value="Genomic_DNA"/>
</dbReference>
<keyword evidence="5" id="KW-0679">Respiratory chain</keyword>
<comment type="caution">
    <text evidence="19">The sequence shown here is derived from an EMBL/GenBank/DDBJ whole genome shotgun (WGS) entry which is preliminary data.</text>
</comment>
<keyword evidence="6 18" id="KW-0812">Transmembrane</keyword>
<evidence type="ECO:0000256" key="8">
    <source>
        <dbReference type="ARBA" id="ARBA00022792"/>
    </source>
</evidence>
<proteinExistence type="inferred from homology"/>
<feature type="transmembrane region" description="Helical" evidence="18">
    <location>
        <begin position="435"/>
        <end position="458"/>
    </location>
</feature>
<feature type="transmembrane region" description="Helical" evidence="18">
    <location>
        <begin position="191"/>
        <end position="212"/>
    </location>
</feature>
<dbReference type="GO" id="GO:0005743">
    <property type="term" value="C:mitochondrial inner membrane"/>
    <property type="evidence" value="ECO:0007669"/>
    <property type="project" value="UniProtKB-SubCell"/>
</dbReference>
<comment type="similarity">
    <text evidence="3">Belongs to the alternative oxidase family.</text>
</comment>
<evidence type="ECO:0000256" key="9">
    <source>
        <dbReference type="ARBA" id="ARBA00022946"/>
    </source>
</evidence>
<evidence type="ECO:0000256" key="1">
    <source>
        <dbReference type="ARBA" id="ARBA00001962"/>
    </source>
</evidence>
<evidence type="ECO:0000313" key="20">
    <source>
        <dbReference type="Proteomes" id="UP000192578"/>
    </source>
</evidence>
<dbReference type="InterPro" id="IPR002680">
    <property type="entry name" value="AOX"/>
</dbReference>
<feature type="compositionally biased region" description="Basic and acidic residues" evidence="17">
    <location>
        <begin position="110"/>
        <end position="125"/>
    </location>
</feature>
<comment type="cofactor">
    <cofactor evidence="1">
        <name>Fe cation</name>
        <dbReference type="ChEBI" id="CHEBI:24875"/>
    </cofactor>
</comment>
<dbReference type="GO" id="GO:0046872">
    <property type="term" value="F:metal ion binding"/>
    <property type="evidence" value="ECO:0007669"/>
    <property type="project" value="UniProtKB-KW"/>
</dbReference>
<dbReference type="Pfam" id="PF01786">
    <property type="entry name" value="AOX"/>
    <property type="match status" value="2"/>
</dbReference>